<evidence type="ECO:0000313" key="2">
    <source>
        <dbReference type="EMBL" id="KIK02313.1"/>
    </source>
</evidence>
<organism evidence="2 3">
    <name type="scientific">Laccaria amethystina LaAM-08-1</name>
    <dbReference type="NCBI Taxonomy" id="1095629"/>
    <lineage>
        <taxon>Eukaryota</taxon>
        <taxon>Fungi</taxon>
        <taxon>Dikarya</taxon>
        <taxon>Basidiomycota</taxon>
        <taxon>Agaricomycotina</taxon>
        <taxon>Agaricomycetes</taxon>
        <taxon>Agaricomycetidae</taxon>
        <taxon>Agaricales</taxon>
        <taxon>Agaricineae</taxon>
        <taxon>Hydnangiaceae</taxon>
        <taxon>Laccaria</taxon>
    </lineage>
</organism>
<feature type="region of interest" description="Disordered" evidence="1">
    <location>
        <begin position="98"/>
        <end position="156"/>
    </location>
</feature>
<evidence type="ECO:0000256" key="1">
    <source>
        <dbReference type="SAM" id="MobiDB-lite"/>
    </source>
</evidence>
<gene>
    <name evidence="2" type="ORF">K443DRAFT_523522</name>
</gene>
<dbReference type="STRING" id="1095629.A0A0C9Y2K5"/>
<accession>A0A0C9Y2K5</accession>
<dbReference type="EMBL" id="KN838594">
    <property type="protein sequence ID" value="KIK02313.1"/>
    <property type="molecule type" value="Genomic_DNA"/>
</dbReference>
<proteinExistence type="predicted"/>
<dbReference type="HOGENOM" id="CLU_1686908_0_0_1"/>
<keyword evidence="3" id="KW-1185">Reference proteome</keyword>
<reference evidence="3" key="2">
    <citation type="submission" date="2015-01" db="EMBL/GenBank/DDBJ databases">
        <title>Evolutionary Origins and Diversification of the Mycorrhizal Mutualists.</title>
        <authorList>
            <consortium name="DOE Joint Genome Institute"/>
            <consortium name="Mycorrhizal Genomics Consortium"/>
            <person name="Kohler A."/>
            <person name="Kuo A."/>
            <person name="Nagy L.G."/>
            <person name="Floudas D."/>
            <person name="Copeland A."/>
            <person name="Barry K.W."/>
            <person name="Cichocki N."/>
            <person name="Veneault-Fourrey C."/>
            <person name="LaButti K."/>
            <person name="Lindquist E.A."/>
            <person name="Lipzen A."/>
            <person name="Lundell T."/>
            <person name="Morin E."/>
            <person name="Murat C."/>
            <person name="Riley R."/>
            <person name="Ohm R."/>
            <person name="Sun H."/>
            <person name="Tunlid A."/>
            <person name="Henrissat B."/>
            <person name="Grigoriev I.V."/>
            <person name="Hibbett D.S."/>
            <person name="Martin F."/>
        </authorList>
    </citation>
    <scope>NUCLEOTIDE SEQUENCE [LARGE SCALE GENOMIC DNA]</scope>
    <source>
        <strain evidence="3">LaAM-08-1</strain>
    </source>
</reference>
<evidence type="ECO:0000313" key="3">
    <source>
        <dbReference type="Proteomes" id="UP000054477"/>
    </source>
</evidence>
<reference evidence="2 3" key="1">
    <citation type="submission" date="2014-04" db="EMBL/GenBank/DDBJ databases">
        <authorList>
            <consortium name="DOE Joint Genome Institute"/>
            <person name="Kuo A."/>
            <person name="Kohler A."/>
            <person name="Nagy L.G."/>
            <person name="Floudas D."/>
            <person name="Copeland A."/>
            <person name="Barry K.W."/>
            <person name="Cichocki N."/>
            <person name="Veneault-Fourrey C."/>
            <person name="LaButti K."/>
            <person name="Lindquist E.A."/>
            <person name="Lipzen A."/>
            <person name="Lundell T."/>
            <person name="Morin E."/>
            <person name="Murat C."/>
            <person name="Sun H."/>
            <person name="Tunlid A."/>
            <person name="Henrissat B."/>
            <person name="Grigoriev I.V."/>
            <person name="Hibbett D.S."/>
            <person name="Martin F."/>
            <person name="Nordberg H.P."/>
            <person name="Cantor M.N."/>
            <person name="Hua S.X."/>
        </authorList>
    </citation>
    <scope>NUCLEOTIDE SEQUENCE [LARGE SCALE GENOMIC DNA]</scope>
    <source>
        <strain evidence="2 3">LaAM-08-1</strain>
    </source>
</reference>
<dbReference type="OrthoDB" id="3357224at2759"/>
<protein>
    <submittedName>
        <fullName evidence="2">Unplaced genomic scaffold K443scaffold_59, whole genome shotgun sequence</fullName>
    </submittedName>
</protein>
<sequence>MRDQMSALESKVRNLQTELLEAMTSKAPIPNRNITNGDSHPPPRPDSRASTIYDGRSITSNRRISTYSTTSGRTNTPPQASVWQSMHAPTDTNIVSKHVTPSASIHAPKSRYPPLGPSTPKARRPAYPSYHRAAAPSPTPSAVSAAPTQGEDGWWS</sequence>
<feature type="region of interest" description="Disordered" evidence="1">
    <location>
        <begin position="23"/>
        <end position="83"/>
    </location>
</feature>
<dbReference type="Proteomes" id="UP000054477">
    <property type="component" value="Unassembled WGS sequence"/>
</dbReference>
<feature type="compositionally biased region" description="Polar residues" evidence="1">
    <location>
        <begin position="57"/>
        <end position="83"/>
    </location>
</feature>
<dbReference type="AlphaFoldDB" id="A0A0C9Y2K5"/>
<name>A0A0C9Y2K5_9AGAR</name>
<feature type="compositionally biased region" description="Low complexity" evidence="1">
    <location>
        <begin position="133"/>
        <end position="148"/>
    </location>
</feature>